<dbReference type="PANTHER" id="PTHR43615">
    <property type="entry name" value="PHOSPHOENOLPYRUVATE SYNTHASE-RELATED"/>
    <property type="match status" value="1"/>
</dbReference>
<organism evidence="3 4">
    <name type="scientific">Streptomyces malaysiensis subsp. samsunensis</name>
    <dbReference type="NCBI Taxonomy" id="459658"/>
    <lineage>
        <taxon>Bacteria</taxon>
        <taxon>Bacillati</taxon>
        <taxon>Actinomycetota</taxon>
        <taxon>Actinomycetes</taxon>
        <taxon>Kitasatosporales</taxon>
        <taxon>Streptomycetaceae</taxon>
        <taxon>Streptomyces</taxon>
        <taxon>Streptomyces violaceusniger group</taxon>
    </lineage>
</organism>
<dbReference type="RefSeq" id="WP_257631338.1">
    <property type="nucleotide sequence ID" value="NZ_JANIIC010000013.1"/>
</dbReference>
<protein>
    <submittedName>
        <fullName evidence="3">Phosphoenolpyruvate synthase</fullName>
        <ecNumber evidence="3">2.7.9.2</ecNumber>
    </submittedName>
</protein>
<sequence>MRAIVDDSLPGAAAKLAGGKGRNRHELSRNGLAVPRWAVVGLDVFQEFIAAVDGAGRIEELLAEVTQDNVSRISGQLAEIIESGELSDEAASVVEAAYAHVGRARVAVRSSGVEEDGSELSFAGQFATFLNVSGLPEVMAHVKKCWASAFSERSLHYRLRHGLPPRGEGLAVVVQDMVDAEVSGVMFTANPVTGDRWQHVVSSVYGLGEGLVSGAVDADTVVLDAATGAVEETVLGEKRERYHLDPAGSGYLVGEVERTDREKLSLSPKDIARLHEAGVRIAAVFDTPQDIEWALVDDALWILQARPITALPDDVRRPMDELGPSEGELRIWDNANIIESFSGIVSPLTYSFAANVYGKVYEYYARGLRVPPAALREITEWAPHMLGYFHGRVYYNLLHWYRMVRIAPLYKLNRKVLEVAIGVKEPLDDETAERIYPYTFSSSLRGRLSRAGTAAAFMRRFLTMNRSVERFMDYFYKAYEEFDNVDYDAMEGQDVYRRFRALEKDLLEKWGPMQTLDASILWSIGALALLNRRWLPDAPEWLTWSAAGPGSRVESIEPARALARLAATVRDDAELSRLLQDTPAVHTYQALRDGGHTTFLASVDEYIAAYGYRSLDELKLEVADLREDPSSLFAMVRAALPEVDANPGEKADAYLDEHLRGPRRLFYDVVRRKAQSSLYNRERLRFCRTRAFGSAKRMLRAMSRDLARMGAIDHWNDVFFLRLEELRGAYEGTTAHTELRGLVELRKRQKAEDEQLSAPSRFTTRGAAYWRGNLERAGFVKGGTARTGVRELRGTPSCPGVVEARAVVTDTPVDVDGGVLVTYRTDPGWVAALPSASSAPGGHPGVTMPLLPTVAGPERADAFVAARQAEGAHFIKIIVDDGANHGMSLPALDRATVTALAEAARRRGLLTVAHVSALWSARLALDSGVDMLTHLPLEGDLDDAFVSRIADERRVVIPTLAMLEASAPETSASARAGRSLADDPRIAGYLPDHARTAMAEGHEGLCVEHASADHDFGHALSSVAALRGAGVPVLAGTDTNYRPDRACPVVHGASLHTELALLVRAGLTPAEALTAATSAPAEHFGLSDRGMIAPGRRADLVLVEGDPTKDIGRTRSIEAIWRGGVRFDREAYRKRTV</sequence>
<dbReference type="EMBL" id="JANIIC010000013">
    <property type="protein sequence ID" value="MCQ8830126.1"/>
    <property type="molecule type" value="Genomic_DNA"/>
</dbReference>
<dbReference type="SUPFAM" id="SSF51556">
    <property type="entry name" value="Metallo-dependent hydrolases"/>
    <property type="match status" value="1"/>
</dbReference>
<dbReference type="Pfam" id="PF01326">
    <property type="entry name" value="PPDK_N"/>
    <property type="match status" value="1"/>
</dbReference>
<dbReference type="Gene3D" id="3.30.1490.20">
    <property type="entry name" value="ATP-grasp fold, A domain"/>
    <property type="match status" value="1"/>
</dbReference>
<feature type="domain" description="Amidohydrolase-related" evidence="2">
    <location>
        <begin position="1021"/>
        <end position="1119"/>
    </location>
</feature>
<evidence type="ECO:0000313" key="4">
    <source>
        <dbReference type="Proteomes" id="UP001142400"/>
    </source>
</evidence>
<proteinExistence type="predicted"/>
<feature type="domain" description="Pyruvate phosphate dikinase AMP/ATP-binding" evidence="1">
    <location>
        <begin position="15"/>
        <end position="315"/>
    </location>
</feature>
<name>A0A9X2RT53_STRMQ</name>
<dbReference type="GO" id="GO:0008986">
    <property type="term" value="F:pyruvate, water dikinase activity"/>
    <property type="evidence" value="ECO:0007669"/>
    <property type="project" value="UniProtKB-EC"/>
</dbReference>
<dbReference type="Pfam" id="PF01979">
    <property type="entry name" value="Amidohydro_1"/>
    <property type="match status" value="1"/>
</dbReference>
<dbReference type="InterPro" id="IPR006680">
    <property type="entry name" value="Amidohydro-rel"/>
</dbReference>
<dbReference type="Gene3D" id="3.30.470.20">
    <property type="entry name" value="ATP-grasp fold, B domain"/>
    <property type="match status" value="1"/>
</dbReference>
<reference evidence="3" key="1">
    <citation type="submission" date="2022-06" db="EMBL/GenBank/DDBJ databases">
        <title>WGS of actinobacteria.</title>
        <authorList>
            <person name="Thawai C."/>
        </authorList>
    </citation>
    <scope>NUCLEOTIDE SEQUENCE</scope>
    <source>
        <strain evidence="3">DSM 42010</strain>
    </source>
</reference>
<keyword evidence="4" id="KW-1185">Reference proteome</keyword>
<dbReference type="Gene3D" id="3.20.20.140">
    <property type="entry name" value="Metal-dependent hydrolases"/>
    <property type="match status" value="1"/>
</dbReference>
<dbReference type="AlphaFoldDB" id="A0A9X2RT53"/>
<dbReference type="InterPro" id="IPR013815">
    <property type="entry name" value="ATP_grasp_subdomain_1"/>
</dbReference>
<accession>A0A9X2RT53</accession>
<dbReference type="PANTHER" id="PTHR43615:SF1">
    <property type="entry name" value="PPDK_N DOMAIN-CONTAINING PROTEIN"/>
    <property type="match status" value="1"/>
</dbReference>
<comment type="caution">
    <text evidence="3">The sequence shown here is derived from an EMBL/GenBank/DDBJ whole genome shotgun (WGS) entry which is preliminary data.</text>
</comment>
<evidence type="ECO:0000259" key="2">
    <source>
        <dbReference type="Pfam" id="PF01979"/>
    </source>
</evidence>
<dbReference type="GO" id="GO:0016787">
    <property type="term" value="F:hydrolase activity"/>
    <property type="evidence" value="ECO:0007669"/>
    <property type="project" value="InterPro"/>
</dbReference>
<dbReference type="EC" id="2.7.9.2" evidence="3"/>
<dbReference type="GO" id="GO:0005524">
    <property type="term" value="F:ATP binding"/>
    <property type="evidence" value="ECO:0007669"/>
    <property type="project" value="InterPro"/>
</dbReference>
<keyword evidence="3" id="KW-0808">Transferase</keyword>
<dbReference type="NCBIfam" id="NF004881">
    <property type="entry name" value="PRK06241.2-2"/>
    <property type="match status" value="1"/>
</dbReference>
<evidence type="ECO:0000259" key="1">
    <source>
        <dbReference type="Pfam" id="PF01326"/>
    </source>
</evidence>
<dbReference type="Proteomes" id="UP001142400">
    <property type="component" value="Unassembled WGS sequence"/>
</dbReference>
<dbReference type="InterPro" id="IPR032466">
    <property type="entry name" value="Metal_Hydrolase"/>
</dbReference>
<gene>
    <name evidence="3" type="ORF">NQU54_13845</name>
</gene>
<dbReference type="SUPFAM" id="SSF56059">
    <property type="entry name" value="Glutathione synthetase ATP-binding domain-like"/>
    <property type="match status" value="1"/>
</dbReference>
<evidence type="ECO:0000313" key="3">
    <source>
        <dbReference type="EMBL" id="MCQ8830126.1"/>
    </source>
</evidence>
<dbReference type="InterPro" id="IPR051549">
    <property type="entry name" value="PEP_Utilizing_Enz"/>
</dbReference>
<dbReference type="InterPro" id="IPR002192">
    <property type="entry name" value="PPDK_AMP/ATP-bd"/>
</dbReference>